<dbReference type="EMBL" id="AAZJ01000029">
    <property type="protein sequence ID" value="EDK12772.1"/>
    <property type="molecule type" value="Genomic_DNA"/>
</dbReference>
<sequence length="55" mass="6538">MEAKKLFLAELEKQISELIIRIDVNAEPYTMKSVNFEFPTDFDIKQWEVNKLFGE</sequence>
<name>A4P1E2_HAEIF</name>
<organism evidence="1 2">
    <name type="scientific">Haemophilus influenzae 22.4-21</name>
    <dbReference type="NCBI Taxonomy" id="375063"/>
    <lineage>
        <taxon>Bacteria</taxon>
        <taxon>Pseudomonadati</taxon>
        <taxon>Pseudomonadota</taxon>
        <taxon>Gammaproteobacteria</taxon>
        <taxon>Pasteurellales</taxon>
        <taxon>Pasteurellaceae</taxon>
        <taxon>Haemophilus</taxon>
    </lineage>
</organism>
<accession>A4P1E2</accession>
<dbReference type="BioCyc" id="HINF375063:G119K-2301-MONOMER"/>
<evidence type="ECO:0000313" key="1">
    <source>
        <dbReference type="EMBL" id="EDK12772.1"/>
    </source>
</evidence>
<gene>
    <name evidence="1" type="ORF">CGSHiR3021_00055</name>
</gene>
<dbReference type="Proteomes" id="UP000005596">
    <property type="component" value="Unassembled WGS sequence"/>
</dbReference>
<reference evidence="1 2" key="1">
    <citation type="journal article" date="2007" name="Genome Biol.">
        <title>Characterization and modeling of the Haemophilus influenzae core and supragenomes based on the complete genomic sequences of Rd and 12 clinical nontypeable strains.</title>
        <authorList>
            <person name="Hogg J.S."/>
            <person name="Hu F.Z."/>
            <person name="Janto B."/>
            <person name="Boissy R."/>
            <person name="Hayes J."/>
            <person name="Keefe R."/>
            <person name="Post J.C."/>
            <person name="Ehrlich G.D."/>
        </authorList>
    </citation>
    <scope>NUCLEOTIDE SEQUENCE [LARGE SCALE GENOMIC DNA]</scope>
    <source>
        <strain evidence="1 2">22.4-21</strain>
    </source>
</reference>
<dbReference type="AlphaFoldDB" id="A4P1E2"/>
<proteinExistence type="predicted"/>
<evidence type="ECO:0000313" key="2">
    <source>
        <dbReference type="Proteomes" id="UP000005596"/>
    </source>
</evidence>
<protein>
    <submittedName>
        <fullName evidence="1">Uncharacterized protein</fullName>
    </submittedName>
</protein>